<accession>A0A9Q4ADQ2</accession>
<name>A0A9Q4ADQ2_9FIRM</name>
<keyword evidence="7" id="KW-0961">Cell wall biogenesis/degradation</keyword>
<proteinExistence type="inferred from homology"/>
<evidence type="ECO:0000256" key="8">
    <source>
        <dbReference type="NCBIfam" id="TIGR02869"/>
    </source>
</evidence>
<dbReference type="InterPro" id="IPR014224">
    <property type="entry name" value="Spore_cortex_SleB"/>
</dbReference>
<feature type="domain" description="Peptidoglycan binding-like" evidence="9">
    <location>
        <begin position="53"/>
        <end position="109"/>
    </location>
</feature>
<evidence type="ECO:0000256" key="1">
    <source>
        <dbReference type="ARBA" id="ARBA00007010"/>
    </source>
</evidence>
<dbReference type="SUPFAM" id="SSF47090">
    <property type="entry name" value="PGBD-like"/>
    <property type="match status" value="1"/>
</dbReference>
<dbReference type="Gene3D" id="1.10.101.10">
    <property type="entry name" value="PGBD-like superfamily/PGBD"/>
    <property type="match status" value="1"/>
</dbReference>
<dbReference type="Pfam" id="PF07486">
    <property type="entry name" value="Hydrolase_2"/>
    <property type="match status" value="1"/>
</dbReference>
<dbReference type="Proteomes" id="UP001108123">
    <property type="component" value="Unassembled WGS sequence"/>
</dbReference>
<keyword evidence="5" id="KW-0378">Hydrolase</keyword>
<evidence type="ECO:0000313" key="11">
    <source>
        <dbReference type="EMBL" id="MCG4565487.1"/>
    </source>
</evidence>
<dbReference type="GO" id="GO:0016787">
    <property type="term" value="F:hydrolase activity"/>
    <property type="evidence" value="ECO:0007669"/>
    <property type="project" value="UniProtKB-KW"/>
</dbReference>
<keyword evidence="4" id="KW-0732">Signal</keyword>
<evidence type="ECO:0000313" key="12">
    <source>
        <dbReference type="Proteomes" id="UP001108123"/>
    </source>
</evidence>
<dbReference type="AlphaFoldDB" id="A0A9Q4ADQ2"/>
<evidence type="ECO:0000256" key="5">
    <source>
        <dbReference type="ARBA" id="ARBA00022801"/>
    </source>
</evidence>
<organism evidence="11 12">
    <name type="scientific">Anaerosalibacter bizertensis</name>
    <dbReference type="NCBI Taxonomy" id="932217"/>
    <lineage>
        <taxon>Bacteria</taxon>
        <taxon>Bacillati</taxon>
        <taxon>Bacillota</taxon>
        <taxon>Tissierellia</taxon>
        <taxon>Tissierellales</taxon>
        <taxon>Sporanaerobacteraceae</taxon>
        <taxon>Anaerosalibacter</taxon>
    </lineage>
</organism>
<dbReference type="GO" id="GO:0071555">
    <property type="term" value="P:cell wall organization"/>
    <property type="evidence" value="ECO:0007669"/>
    <property type="project" value="UniProtKB-KW"/>
</dbReference>
<dbReference type="InterPro" id="IPR002477">
    <property type="entry name" value="Peptidoglycan-bd-like"/>
</dbReference>
<comment type="similarity">
    <text evidence="1">Belongs to the SleB family.</text>
</comment>
<evidence type="ECO:0000256" key="4">
    <source>
        <dbReference type="ARBA" id="ARBA00022729"/>
    </source>
</evidence>
<evidence type="ECO:0000259" key="9">
    <source>
        <dbReference type="Pfam" id="PF01471"/>
    </source>
</evidence>
<keyword evidence="12" id="KW-1185">Reference proteome</keyword>
<dbReference type="Gene3D" id="6.20.240.60">
    <property type="match status" value="1"/>
</dbReference>
<evidence type="ECO:0000256" key="7">
    <source>
        <dbReference type="ARBA" id="ARBA00023316"/>
    </source>
</evidence>
<dbReference type="InterPro" id="IPR036365">
    <property type="entry name" value="PGBD-like_sf"/>
</dbReference>
<dbReference type="InterPro" id="IPR042047">
    <property type="entry name" value="SleB_dom1"/>
</dbReference>
<feature type="domain" description="Cell wall hydrolase SleB" evidence="10">
    <location>
        <begin position="148"/>
        <end position="245"/>
    </location>
</feature>
<reference evidence="11" key="1">
    <citation type="submission" date="2022-01" db="EMBL/GenBank/DDBJ databases">
        <title>Collection of gut derived symbiotic bacterial strains cultured from healthy donors.</title>
        <authorList>
            <person name="Lin H."/>
            <person name="Kohout C."/>
            <person name="Waligurski E."/>
            <person name="Pamer E.G."/>
        </authorList>
    </citation>
    <scope>NUCLEOTIDE SEQUENCE</scope>
    <source>
        <strain evidence="11">MSK.14.39</strain>
    </source>
</reference>
<gene>
    <name evidence="11" type="primary">sleB</name>
    <name evidence="11" type="ORF">L0P62_08500</name>
</gene>
<comment type="caution">
    <text evidence="11">The sequence shown here is derived from an EMBL/GenBank/DDBJ whole genome shotgun (WGS) entry which is preliminary data.</text>
</comment>
<dbReference type="EMBL" id="JAKNID010000034">
    <property type="protein sequence ID" value="MCG4565487.1"/>
    <property type="molecule type" value="Genomic_DNA"/>
</dbReference>
<sequence>MKKGLLNKRFLAIFLVAISVFSIMTFYEFKKPVESSTKYEYYQGSKVLYWGTTGQDVKDVQWKLRNWKYYNGKVDGIYGADTYRAVRRFQSKNGLKVDGVVGLATARAMGLNFATASRGAAPATSTAGINRKDDVYLLARAIHGEARGEPYVGKVAVGAVILNRVRHPSFPNTVAGVIYQPLAFTAVADGQINLAPGKDSIKAARDALNGWDPTYGSIYYWNPATATSKWIWSRKVTLKIGKHWFGI</sequence>
<evidence type="ECO:0000256" key="6">
    <source>
        <dbReference type="ARBA" id="ARBA00022969"/>
    </source>
</evidence>
<dbReference type="InterPro" id="IPR036366">
    <property type="entry name" value="PGBDSf"/>
</dbReference>
<evidence type="ECO:0000259" key="10">
    <source>
        <dbReference type="Pfam" id="PF07486"/>
    </source>
</evidence>
<dbReference type="GO" id="GO:0009847">
    <property type="term" value="P:spore germination"/>
    <property type="evidence" value="ECO:0007669"/>
    <property type="project" value="UniProtKB-UniRule"/>
</dbReference>
<dbReference type="Pfam" id="PF01471">
    <property type="entry name" value="PG_binding_1"/>
    <property type="match status" value="1"/>
</dbReference>
<dbReference type="InterPro" id="IPR011105">
    <property type="entry name" value="Cell_wall_hydrolase_SleB"/>
</dbReference>
<dbReference type="GO" id="GO:0030435">
    <property type="term" value="P:sporulation resulting in formation of a cellular spore"/>
    <property type="evidence" value="ECO:0007669"/>
    <property type="project" value="UniProtKB-KW"/>
</dbReference>
<evidence type="ECO:0000256" key="2">
    <source>
        <dbReference type="ARBA" id="ARBA00018364"/>
    </source>
</evidence>
<keyword evidence="3" id="KW-0309">Germination</keyword>
<keyword evidence="6" id="KW-0749">Sporulation</keyword>
<dbReference type="Gene3D" id="1.10.10.2520">
    <property type="entry name" value="Cell wall hydrolase SleB, domain 1"/>
    <property type="match status" value="1"/>
</dbReference>
<dbReference type="NCBIfam" id="TIGR02869">
    <property type="entry name" value="spore_SleB"/>
    <property type="match status" value="1"/>
</dbReference>
<evidence type="ECO:0000256" key="3">
    <source>
        <dbReference type="ARBA" id="ARBA00022544"/>
    </source>
</evidence>
<protein>
    <recommendedName>
        <fullName evidence="2 8">Spore cortex-lytic enzyme</fullName>
    </recommendedName>
</protein>
<dbReference type="RefSeq" id="WP_226808487.1">
    <property type="nucleotide sequence ID" value="NZ_JAJBNW010000068.1"/>
</dbReference>